<keyword evidence="12" id="KW-1185">Reference proteome</keyword>
<evidence type="ECO:0000256" key="2">
    <source>
        <dbReference type="ARBA" id="ARBA00022448"/>
    </source>
</evidence>
<reference evidence="11 12" key="1">
    <citation type="submission" date="2017-12" db="EMBL/GenBank/DDBJ databases">
        <authorList>
            <person name="Hurst M.R.H."/>
        </authorList>
    </citation>
    <scope>NUCLEOTIDE SEQUENCE [LARGE SCALE GENOMIC DNA]</scope>
    <source>
        <strain evidence="11 12">BM15</strain>
    </source>
</reference>
<feature type="transmembrane region" description="Helical" evidence="9">
    <location>
        <begin position="200"/>
        <end position="218"/>
    </location>
</feature>
<keyword evidence="2" id="KW-0813">Transport</keyword>
<feature type="transmembrane region" description="Helical" evidence="9">
    <location>
        <begin position="107"/>
        <end position="133"/>
    </location>
</feature>
<dbReference type="RefSeq" id="WP_101461477.1">
    <property type="nucleotide sequence ID" value="NZ_CP025408.1"/>
</dbReference>
<dbReference type="KEGG" id="paro:CUV01_16790"/>
<keyword evidence="3" id="KW-1003">Cell membrane</keyword>
<keyword evidence="7" id="KW-1278">Translocase</keyword>
<protein>
    <recommendedName>
        <fullName evidence="10">HMA domain-containing protein</fullName>
    </recommendedName>
</protein>
<dbReference type="InterPro" id="IPR036163">
    <property type="entry name" value="HMA_dom_sf"/>
</dbReference>
<feature type="transmembrane region" description="Helical" evidence="9">
    <location>
        <begin position="172"/>
        <end position="194"/>
    </location>
</feature>
<feature type="domain" description="HMA" evidence="10">
    <location>
        <begin position="26"/>
        <end position="91"/>
    </location>
</feature>
<dbReference type="PANTHER" id="PTHR43520">
    <property type="entry name" value="ATP7, ISOFORM B"/>
    <property type="match status" value="1"/>
</dbReference>
<dbReference type="InterPro" id="IPR059000">
    <property type="entry name" value="ATPase_P-type_domA"/>
</dbReference>
<dbReference type="Proteomes" id="UP000233742">
    <property type="component" value="Chromosome"/>
</dbReference>
<evidence type="ECO:0000256" key="6">
    <source>
        <dbReference type="ARBA" id="ARBA00022842"/>
    </source>
</evidence>
<dbReference type="Pfam" id="PF00403">
    <property type="entry name" value="HMA"/>
    <property type="match status" value="1"/>
</dbReference>
<keyword evidence="6" id="KW-0460">Magnesium</keyword>
<keyword evidence="9" id="KW-0472">Membrane</keyword>
<dbReference type="GO" id="GO:0005886">
    <property type="term" value="C:plasma membrane"/>
    <property type="evidence" value="ECO:0007669"/>
    <property type="project" value="UniProtKB-SubCell"/>
</dbReference>
<dbReference type="SUPFAM" id="SSF55008">
    <property type="entry name" value="HMA, heavy metal-associated domain"/>
    <property type="match status" value="1"/>
</dbReference>
<dbReference type="CDD" id="cd00371">
    <property type="entry name" value="HMA"/>
    <property type="match status" value="1"/>
</dbReference>
<dbReference type="AlphaFoldDB" id="A0A2K9EMY6"/>
<evidence type="ECO:0000313" key="11">
    <source>
        <dbReference type="EMBL" id="AUH34817.1"/>
    </source>
</evidence>
<dbReference type="OrthoDB" id="9807843at2"/>
<dbReference type="Pfam" id="PF00122">
    <property type="entry name" value="E1-E2_ATPase"/>
    <property type="match status" value="1"/>
</dbReference>
<dbReference type="Gene3D" id="2.70.150.10">
    <property type="entry name" value="Calcium-transporting ATPase, cytoplasmic transduction domain A"/>
    <property type="match status" value="1"/>
</dbReference>
<evidence type="ECO:0000256" key="4">
    <source>
        <dbReference type="ARBA" id="ARBA00022553"/>
    </source>
</evidence>
<comment type="subcellular location">
    <subcellularLocation>
        <location evidence="1">Cell membrane</location>
        <topology evidence="1">Multi-pass membrane protein</topology>
    </subcellularLocation>
</comment>
<dbReference type="InterPro" id="IPR017969">
    <property type="entry name" value="Heavy-metal-associated_CS"/>
</dbReference>
<dbReference type="SUPFAM" id="SSF81653">
    <property type="entry name" value="Calcium ATPase, transduction domain A"/>
    <property type="match status" value="1"/>
</dbReference>
<dbReference type="InterPro" id="IPR006121">
    <property type="entry name" value="HMA_dom"/>
</dbReference>
<dbReference type="PROSITE" id="PS01047">
    <property type="entry name" value="HMA_1"/>
    <property type="match status" value="1"/>
</dbReference>
<accession>A0A2K9EMY6</accession>
<dbReference type="PROSITE" id="PS50846">
    <property type="entry name" value="HMA_2"/>
    <property type="match status" value="1"/>
</dbReference>
<keyword evidence="8" id="KW-0406">Ion transport</keyword>
<dbReference type="GO" id="GO:0043682">
    <property type="term" value="F:P-type divalent copper transporter activity"/>
    <property type="evidence" value="ECO:0007669"/>
    <property type="project" value="TreeGrafter"/>
</dbReference>
<proteinExistence type="predicted"/>
<evidence type="ECO:0000256" key="7">
    <source>
        <dbReference type="ARBA" id="ARBA00022967"/>
    </source>
</evidence>
<evidence type="ECO:0000256" key="3">
    <source>
        <dbReference type="ARBA" id="ARBA00022475"/>
    </source>
</evidence>
<dbReference type="Gene3D" id="3.30.70.100">
    <property type="match status" value="1"/>
</dbReference>
<evidence type="ECO:0000256" key="1">
    <source>
        <dbReference type="ARBA" id="ARBA00004651"/>
    </source>
</evidence>
<evidence type="ECO:0000256" key="9">
    <source>
        <dbReference type="SAM" id="Phobius"/>
    </source>
</evidence>
<dbReference type="GO" id="GO:0005507">
    <property type="term" value="F:copper ion binding"/>
    <property type="evidence" value="ECO:0007669"/>
    <property type="project" value="TreeGrafter"/>
</dbReference>
<dbReference type="EMBL" id="CP025408">
    <property type="protein sequence ID" value="AUH34817.1"/>
    <property type="molecule type" value="Genomic_DNA"/>
</dbReference>
<name>A0A2K9EMY6_9RHOB</name>
<evidence type="ECO:0000313" key="12">
    <source>
        <dbReference type="Proteomes" id="UP000233742"/>
    </source>
</evidence>
<feature type="transmembrane region" description="Helical" evidence="9">
    <location>
        <begin position="139"/>
        <end position="160"/>
    </location>
</feature>
<keyword evidence="9" id="KW-0812">Transmembrane</keyword>
<keyword evidence="4" id="KW-0597">Phosphoprotein</keyword>
<evidence type="ECO:0000259" key="10">
    <source>
        <dbReference type="PROSITE" id="PS50846"/>
    </source>
</evidence>
<sequence>MSVAICPGCAIGVMGAGAEPDRPLDGTIELVLPGIHCAACIGGVEAILRSAPGVSDARVNLTRKRAWIRAAPGADPADWIEALANAGYDAHEVTSDAQPPADNQPDIVLHLGIAGFAMMNVMLLSVAVWSGAADVTRDFLQWISALIALPGTAFAARPFFRNALGALRAGRLAMDVPISLAILLACGMSLYEVVKGSDHTWFDTALPLTFFLLAGRYLEQMMRRAVRSAAADMSALEPKRVHRIEGSARVSRPIQEVRVGDILWLAASARVPVDAVLMDDSARIYRSALTGESDPVSGFPAKSMPLVR</sequence>
<gene>
    <name evidence="11" type="ORF">CUV01_16790</name>
</gene>
<evidence type="ECO:0000256" key="8">
    <source>
        <dbReference type="ARBA" id="ARBA00023065"/>
    </source>
</evidence>
<organism evidence="11 12">
    <name type="scientific">Paracoccus tegillarcae</name>
    <dbReference type="NCBI Taxonomy" id="1529068"/>
    <lineage>
        <taxon>Bacteria</taxon>
        <taxon>Pseudomonadati</taxon>
        <taxon>Pseudomonadota</taxon>
        <taxon>Alphaproteobacteria</taxon>
        <taxon>Rhodobacterales</taxon>
        <taxon>Paracoccaceae</taxon>
        <taxon>Paracoccus</taxon>
    </lineage>
</organism>
<keyword evidence="5" id="KW-0479">Metal-binding</keyword>
<keyword evidence="9" id="KW-1133">Transmembrane helix</keyword>
<dbReference type="PANTHER" id="PTHR43520:SF5">
    <property type="entry name" value="CATION-TRANSPORTING P-TYPE ATPASE-RELATED"/>
    <property type="match status" value="1"/>
</dbReference>
<dbReference type="InterPro" id="IPR008250">
    <property type="entry name" value="ATPase_P-typ_transduc_dom_A_sf"/>
</dbReference>
<evidence type="ECO:0000256" key="5">
    <source>
        <dbReference type="ARBA" id="ARBA00022723"/>
    </source>
</evidence>
<dbReference type="GO" id="GO:0055070">
    <property type="term" value="P:copper ion homeostasis"/>
    <property type="evidence" value="ECO:0007669"/>
    <property type="project" value="TreeGrafter"/>
</dbReference>